<protein>
    <recommendedName>
        <fullName evidence="3">peroxidase</fullName>
        <ecNumber evidence="3">1.11.1.7</ecNumber>
    </recommendedName>
</protein>
<evidence type="ECO:0000256" key="3">
    <source>
        <dbReference type="ARBA" id="ARBA00012313"/>
    </source>
</evidence>
<dbReference type="Proteomes" id="UP000187406">
    <property type="component" value="Unassembled WGS sequence"/>
</dbReference>
<evidence type="ECO:0000313" key="16">
    <source>
        <dbReference type="EMBL" id="GAV78184.1"/>
    </source>
</evidence>
<dbReference type="SUPFAM" id="SSF48113">
    <property type="entry name" value="Heme-dependent peroxidases"/>
    <property type="match status" value="1"/>
</dbReference>
<feature type="binding site" evidence="10">
    <location>
        <position position="47"/>
    </location>
    <ligand>
        <name>Ca(2+)</name>
        <dbReference type="ChEBI" id="CHEBI:29108"/>
        <label>1</label>
    </ligand>
</feature>
<keyword evidence="14" id="KW-0472">Membrane</keyword>
<dbReference type="PRINTS" id="PR00458">
    <property type="entry name" value="PEROXIDASE"/>
</dbReference>
<evidence type="ECO:0000256" key="11">
    <source>
        <dbReference type="PIRSR" id="PIRSR600823-4"/>
    </source>
</evidence>
<evidence type="ECO:0000256" key="9">
    <source>
        <dbReference type="PIRSR" id="PIRSR600823-1"/>
    </source>
</evidence>
<comment type="similarity">
    <text evidence="13">Belongs to the peroxidase family.</text>
</comment>
<feature type="binding site" evidence="10">
    <location>
        <position position="51"/>
    </location>
    <ligand>
        <name>Ca(2+)</name>
        <dbReference type="ChEBI" id="CHEBI:29108"/>
        <label>1</label>
    </ligand>
</feature>
<keyword evidence="8" id="KW-0408">Iron</keyword>
<accession>A0A1Q3CD61</accession>
<dbReference type="GO" id="GO:0046872">
    <property type="term" value="F:metal ion binding"/>
    <property type="evidence" value="ECO:0007669"/>
    <property type="project" value="UniProtKB-KW"/>
</dbReference>
<evidence type="ECO:0000313" key="17">
    <source>
        <dbReference type="Proteomes" id="UP000187406"/>
    </source>
</evidence>
<evidence type="ECO:0000256" key="7">
    <source>
        <dbReference type="ARBA" id="ARBA00023002"/>
    </source>
</evidence>
<comment type="cofactor">
    <cofactor evidence="10">
        <name>Ca(2+)</name>
        <dbReference type="ChEBI" id="CHEBI:29108"/>
    </cofactor>
    <text evidence="10">Binds 2 calcium ions per subunit.</text>
</comment>
<dbReference type="PROSITE" id="PS50873">
    <property type="entry name" value="PEROXIDASE_4"/>
    <property type="match status" value="1"/>
</dbReference>
<evidence type="ECO:0000256" key="8">
    <source>
        <dbReference type="ARBA" id="ARBA00023004"/>
    </source>
</evidence>
<keyword evidence="10" id="KW-0106">Calcium</keyword>
<evidence type="ECO:0000259" key="15">
    <source>
        <dbReference type="PROSITE" id="PS50873"/>
    </source>
</evidence>
<dbReference type="EC" id="1.11.1.7" evidence="3"/>
<dbReference type="OrthoDB" id="2113341at2759"/>
<evidence type="ECO:0000256" key="4">
    <source>
        <dbReference type="ARBA" id="ARBA00022559"/>
    </source>
</evidence>
<dbReference type="GO" id="GO:0006979">
    <property type="term" value="P:response to oxidative stress"/>
    <property type="evidence" value="ECO:0007669"/>
    <property type="project" value="InterPro"/>
</dbReference>
<dbReference type="InterPro" id="IPR010255">
    <property type="entry name" value="Haem_peroxidase_sf"/>
</dbReference>
<feature type="non-terminal residue" evidence="16">
    <location>
        <position position="1"/>
    </location>
</feature>
<dbReference type="InParanoid" id="A0A1Q3CD61"/>
<feature type="transmembrane region" description="Helical" evidence="14">
    <location>
        <begin position="156"/>
        <end position="176"/>
    </location>
</feature>
<keyword evidence="4 16" id="KW-0575">Peroxidase</keyword>
<dbReference type="Pfam" id="PF00141">
    <property type="entry name" value="peroxidase"/>
    <property type="match status" value="1"/>
</dbReference>
<dbReference type="PRINTS" id="PR00461">
    <property type="entry name" value="PLPEROXIDASE"/>
</dbReference>
<feature type="binding site" evidence="10">
    <location>
        <position position="66"/>
    </location>
    <ligand>
        <name>Ca(2+)</name>
        <dbReference type="ChEBI" id="CHEBI:29108"/>
        <label>1</label>
    </ligand>
</feature>
<proteinExistence type="inferred from homology"/>
<feature type="disulfide bond" evidence="12">
    <location>
        <begin position="43"/>
        <end position="48"/>
    </location>
</feature>
<comment type="cofactor">
    <cofactor evidence="2">
        <name>heme b</name>
        <dbReference type="ChEBI" id="CHEBI:60344"/>
    </cofactor>
</comment>
<keyword evidence="12" id="KW-1015">Disulfide bond</keyword>
<name>A0A1Q3CD61_CEPFO</name>
<dbReference type="GO" id="GO:0140825">
    <property type="term" value="F:lactoperoxidase activity"/>
    <property type="evidence" value="ECO:0007669"/>
    <property type="project" value="UniProtKB-EC"/>
</dbReference>
<reference evidence="17" key="1">
    <citation type="submission" date="2016-04" db="EMBL/GenBank/DDBJ databases">
        <title>Cephalotus genome sequencing.</title>
        <authorList>
            <person name="Fukushima K."/>
            <person name="Hasebe M."/>
            <person name="Fang X."/>
        </authorList>
    </citation>
    <scope>NUCLEOTIDE SEQUENCE [LARGE SCALE GENOMIC DNA]</scope>
    <source>
        <strain evidence="17">cv. St1</strain>
    </source>
</reference>
<feature type="active site" description="Proton acceptor" evidence="9">
    <location>
        <position position="41"/>
    </location>
</feature>
<gene>
    <name evidence="16" type="ORF">CFOL_v3_21652</name>
</gene>
<evidence type="ECO:0000256" key="14">
    <source>
        <dbReference type="SAM" id="Phobius"/>
    </source>
</evidence>
<dbReference type="GO" id="GO:0020037">
    <property type="term" value="F:heme binding"/>
    <property type="evidence" value="ECO:0007669"/>
    <property type="project" value="InterPro"/>
</dbReference>
<evidence type="ECO:0000256" key="13">
    <source>
        <dbReference type="RuleBase" id="RU004241"/>
    </source>
</evidence>
<dbReference type="AlphaFoldDB" id="A0A1Q3CD61"/>
<dbReference type="InterPro" id="IPR000823">
    <property type="entry name" value="Peroxidase_pln"/>
</dbReference>
<evidence type="ECO:0000256" key="12">
    <source>
        <dbReference type="PIRSR" id="PIRSR600823-5"/>
    </source>
</evidence>
<feature type="site" description="Transition state stabilizer" evidence="11">
    <location>
        <position position="37"/>
    </location>
</feature>
<feature type="transmembrane region" description="Helical" evidence="14">
    <location>
        <begin position="125"/>
        <end position="150"/>
    </location>
</feature>
<keyword evidence="14" id="KW-1133">Transmembrane helix</keyword>
<keyword evidence="7" id="KW-0560">Oxidoreductase</keyword>
<evidence type="ECO:0000256" key="1">
    <source>
        <dbReference type="ARBA" id="ARBA00000189"/>
    </source>
</evidence>
<keyword evidence="5" id="KW-0349">Heme</keyword>
<feature type="disulfide bond" evidence="12">
    <location>
        <begin position="10"/>
        <end position="92"/>
    </location>
</feature>
<dbReference type="InterPro" id="IPR002016">
    <property type="entry name" value="Haem_peroxidase"/>
</dbReference>
<dbReference type="STRING" id="3775.A0A1Q3CD61"/>
<keyword evidence="14" id="KW-0812">Transmembrane</keyword>
<dbReference type="EMBL" id="BDDD01001754">
    <property type="protein sequence ID" value="GAV78184.1"/>
    <property type="molecule type" value="Genomic_DNA"/>
</dbReference>
<dbReference type="PANTHER" id="PTHR31235">
    <property type="entry name" value="PEROXIDASE 25-RELATED"/>
    <property type="match status" value="1"/>
</dbReference>
<feature type="domain" description="Plant heme peroxidase family profile" evidence="15">
    <location>
        <begin position="1"/>
        <end position="118"/>
    </location>
</feature>
<keyword evidence="6 10" id="KW-0479">Metal-binding</keyword>
<feature type="binding site" evidence="10">
    <location>
        <position position="49"/>
    </location>
    <ligand>
        <name>Ca(2+)</name>
        <dbReference type="ChEBI" id="CHEBI:29108"/>
        <label>1</label>
    </ligand>
</feature>
<keyword evidence="17" id="KW-1185">Reference proteome</keyword>
<comment type="caution">
    <text evidence="16">The sequence shown here is derived from an EMBL/GenBank/DDBJ whole genome shotgun (WGS) entry which is preliminary data.</text>
</comment>
<comment type="catalytic activity">
    <reaction evidence="1">
        <text>2 a phenolic donor + H2O2 = 2 a phenolic radical donor + 2 H2O</text>
        <dbReference type="Rhea" id="RHEA:56136"/>
        <dbReference type="ChEBI" id="CHEBI:15377"/>
        <dbReference type="ChEBI" id="CHEBI:16240"/>
        <dbReference type="ChEBI" id="CHEBI:139520"/>
        <dbReference type="ChEBI" id="CHEBI:139521"/>
        <dbReference type="EC" id="1.11.1.7"/>
    </reaction>
</comment>
<evidence type="ECO:0000256" key="6">
    <source>
        <dbReference type="ARBA" id="ARBA00022723"/>
    </source>
</evidence>
<evidence type="ECO:0000256" key="2">
    <source>
        <dbReference type="ARBA" id="ARBA00001970"/>
    </source>
</evidence>
<evidence type="ECO:0000256" key="10">
    <source>
        <dbReference type="PIRSR" id="PIRSR600823-3"/>
    </source>
</evidence>
<dbReference type="Gene3D" id="1.10.520.10">
    <property type="match status" value="1"/>
</dbReference>
<sequence length="194" mass="21856">LEYDFYRDTCPDDETIVRSKTARIYSDHKDVPAAILRLFFHGCFIKGCDASVFLDDSNGNKSHRMERDAIPNKTLKGFDKIDMIKEELEKVCPGMVSCADTIALATRDGIVLVILTAPLCSLNIFFVYLIFLFFSAAPICLLFTFTVSFIACFRCWFFYSTLLTVLVCSSALMVFIENCKVSGLQNVNSITIKT</sequence>
<organism evidence="16 17">
    <name type="scientific">Cephalotus follicularis</name>
    <name type="common">Albany pitcher plant</name>
    <dbReference type="NCBI Taxonomy" id="3775"/>
    <lineage>
        <taxon>Eukaryota</taxon>
        <taxon>Viridiplantae</taxon>
        <taxon>Streptophyta</taxon>
        <taxon>Embryophyta</taxon>
        <taxon>Tracheophyta</taxon>
        <taxon>Spermatophyta</taxon>
        <taxon>Magnoliopsida</taxon>
        <taxon>eudicotyledons</taxon>
        <taxon>Gunneridae</taxon>
        <taxon>Pentapetalae</taxon>
        <taxon>rosids</taxon>
        <taxon>fabids</taxon>
        <taxon>Oxalidales</taxon>
        <taxon>Cephalotaceae</taxon>
        <taxon>Cephalotus</taxon>
    </lineage>
</organism>
<evidence type="ECO:0000256" key="5">
    <source>
        <dbReference type="ARBA" id="ARBA00022617"/>
    </source>
</evidence>